<evidence type="ECO:0000313" key="3">
    <source>
        <dbReference type="EMBL" id="OHT08344.1"/>
    </source>
</evidence>
<dbReference type="GeneID" id="94826921"/>
<proteinExistence type="predicted"/>
<dbReference type="RefSeq" id="XP_068361480.1">
    <property type="nucleotide sequence ID" value="XM_068492217.1"/>
</dbReference>
<dbReference type="PANTHER" id="PTHR23159">
    <property type="entry name" value="CENTROSOMAL PROTEIN 2"/>
    <property type="match status" value="1"/>
</dbReference>
<dbReference type="VEuPathDB" id="TrichDB:TRFO_04982"/>
<protein>
    <recommendedName>
        <fullName evidence="5">Viral A-type inclusion protein</fullName>
    </recommendedName>
</protein>
<accession>A0A1J4KBQ5</accession>
<feature type="compositionally biased region" description="Basic and acidic residues" evidence="2">
    <location>
        <begin position="666"/>
        <end position="679"/>
    </location>
</feature>
<feature type="coiled-coil region" evidence="1">
    <location>
        <begin position="104"/>
        <end position="277"/>
    </location>
</feature>
<feature type="coiled-coil region" evidence="1">
    <location>
        <begin position="621"/>
        <end position="655"/>
    </location>
</feature>
<organism evidence="3 4">
    <name type="scientific">Tritrichomonas foetus</name>
    <dbReference type="NCBI Taxonomy" id="1144522"/>
    <lineage>
        <taxon>Eukaryota</taxon>
        <taxon>Metamonada</taxon>
        <taxon>Parabasalia</taxon>
        <taxon>Tritrichomonadida</taxon>
        <taxon>Tritrichomonadidae</taxon>
        <taxon>Tritrichomonas</taxon>
    </lineage>
</organism>
<feature type="compositionally biased region" description="Basic and acidic residues" evidence="2">
    <location>
        <begin position="1"/>
        <end position="11"/>
    </location>
</feature>
<feature type="coiled-coil region" evidence="1">
    <location>
        <begin position="788"/>
        <end position="815"/>
    </location>
</feature>
<feature type="compositionally biased region" description="Low complexity" evidence="2">
    <location>
        <begin position="687"/>
        <end position="742"/>
    </location>
</feature>
<dbReference type="EMBL" id="MLAK01000671">
    <property type="protein sequence ID" value="OHT08344.1"/>
    <property type="molecule type" value="Genomic_DNA"/>
</dbReference>
<sequence length="1348" mass="154320">MRLQKTNDKNGDATTKMLSPHPMLDSHDEFGDENNDENIIKNLNNEDNDDVIDRIAEKLQIKTPTSESVLVKTISNKISKLQTMKDELIETFELPRNTHTEYVVTALSSKFSDLEDELNNMNELNNQLQQNLQNVQNNAQQSNQNNNQQNNKNADEDKIALQEQLQDAKNELMNAQQQMKALQKEIEKKDKTISIYEGAPGAGTQMAIEDLNTELINMKIEHAKLKSDFDLVKCDNSDLERENEKIKEQLNQFVAAVKELQRQNETLKKKLSDSHNYILNQQEQNQISSQQEKQEQIRMSEDQLKVFDSMVAQFESQSDELLKEASLRVTLLDVIQKSSSLNQIYENRLVKAEQRIAHLTDMNNLLAKKEAESAKQSPISSPKSSPRNSPRASPKSATKNFIDVNENEDSDYDPNCEKVDESLIETIKTVIEPVGRDLRNTLLGICNNDDLTIVKRIVTVISTLAGDLFQRDNYDENNGDSNELNDDRIYLLINTIGSLVKFINDTVNSKEIQTWALSKYSFDDASRLMSYQADSIGKFIKENCIDIRNDSTNIFSAFIEKHDPYQLEQTLTEFISKFEDIRTNEGKCLLVLLHQALSAGMLMEMYSMHATMQCDLQSQTIRNLRQNLSDSRKRIREAADEMEATKQELLKYQSERLHRTSEILHDMEEPHTLSDHYTEDEGTQTKQSNHQTNQDTTNTNTKGLINANANSTNVNTNANDSTNAHVSSNVNNDNTNMNANNSTKIYNEQNVRPNDGPSETELSDFTEERKKAFDNINEISVAFDDQYIIDMQKKLDETRKEVTENKSKLDRYRKIVRSVKVALRKEFLAGNQSPVILDSFNAVNALEESDSTFGNPGNEIMMTNDMKEHLEQVAKDASDKLKAVEKENNSLKEQIAQQNLQVEQINARANSAEKLRKKAEKNLKETTDVIYPKIDDLQQRIEKTTADYEEKLAKVNEENEQLRILIQKLKQKAQAKFSEFQETNKSKQNKLREAFKRQKKSYEDTIADLNKELESIKKEHESSADLIKEAKAETEEVRQKLKLVQVECKLVQAKLAGKDEELKRDKTIVDSQWKLKQLGLQASTQNIIDSHKKELDERSNNFLIGVANLFKEFVDVKKTLTFENVYQMLVEASRLLENYSRHANELDRIKVAMTPSKMNSTTQNISFMTPKKNNTSSFMQNNTNMNTNAKNGNDDMNGDLSKTVGQAVQQNEIMRMQLDSVENENLDLKKKLKAKDLALISRATTKDWENWALPFYKKLLPTITSLSQQPGQLQNQPNSYVLRSILGDALRQQIKGQTGEDVPQKKKVDRPMLHISIIVIAALRLQRMTGLSKDDIHTKRFRSFGPNE</sequence>
<feature type="region of interest" description="Disordered" evidence="2">
    <location>
        <begin position="369"/>
        <end position="415"/>
    </location>
</feature>
<feature type="coiled-coil region" evidence="1">
    <location>
        <begin position="867"/>
        <end position="1047"/>
    </location>
</feature>
<feature type="compositionally biased region" description="Acidic residues" evidence="2">
    <location>
        <begin position="405"/>
        <end position="414"/>
    </location>
</feature>
<dbReference type="PANTHER" id="PTHR23159:SF60">
    <property type="entry name" value="SPINDLE ASSEMBLY ABNORMAL PROTEIN 4"/>
    <property type="match status" value="1"/>
</dbReference>
<comment type="caution">
    <text evidence="3">The sequence shown here is derived from an EMBL/GenBank/DDBJ whole genome shotgun (WGS) entry which is preliminary data.</text>
</comment>
<reference evidence="3" key="1">
    <citation type="submission" date="2016-10" db="EMBL/GenBank/DDBJ databases">
        <authorList>
            <person name="Benchimol M."/>
            <person name="Almeida L.G."/>
            <person name="Vasconcelos A.T."/>
            <person name="Perreira-Neves A."/>
            <person name="Rosa I.A."/>
            <person name="Tasca T."/>
            <person name="Bogo M.R."/>
            <person name="de Souza W."/>
        </authorList>
    </citation>
    <scope>NUCLEOTIDE SEQUENCE [LARGE SCALE GENOMIC DNA]</scope>
    <source>
        <strain evidence="3">K</strain>
    </source>
</reference>
<evidence type="ECO:0000313" key="4">
    <source>
        <dbReference type="Proteomes" id="UP000179807"/>
    </source>
</evidence>
<feature type="compositionally biased region" description="Low complexity" evidence="2">
    <location>
        <begin position="374"/>
        <end position="397"/>
    </location>
</feature>
<name>A0A1J4KBQ5_9EUKA</name>
<feature type="region of interest" description="Disordered" evidence="2">
    <location>
        <begin position="1"/>
        <end position="37"/>
    </location>
</feature>
<evidence type="ECO:0008006" key="5">
    <source>
        <dbReference type="Google" id="ProtNLM"/>
    </source>
</evidence>
<evidence type="ECO:0000256" key="2">
    <source>
        <dbReference type="SAM" id="MobiDB-lite"/>
    </source>
</evidence>
<dbReference type="Proteomes" id="UP000179807">
    <property type="component" value="Unassembled WGS sequence"/>
</dbReference>
<feature type="region of interest" description="Disordered" evidence="2">
    <location>
        <begin position="666"/>
        <end position="761"/>
    </location>
</feature>
<feature type="compositionally biased region" description="Polar residues" evidence="2">
    <location>
        <begin position="743"/>
        <end position="752"/>
    </location>
</feature>
<feature type="coiled-coil region" evidence="1">
    <location>
        <begin position="335"/>
        <end position="369"/>
    </location>
</feature>
<keyword evidence="4" id="KW-1185">Reference proteome</keyword>
<dbReference type="Gene3D" id="1.20.120.20">
    <property type="entry name" value="Apolipoprotein"/>
    <property type="match status" value="1"/>
</dbReference>
<evidence type="ECO:0000256" key="1">
    <source>
        <dbReference type="SAM" id="Coils"/>
    </source>
</evidence>
<keyword evidence="1" id="KW-0175">Coiled coil</keyword>
<gene>
    <name evidence="3" type="ORF">TRFO_04982</name>
</gene>
<feature type="coiled-coil region" evidence="1">
    <location>
        <begin position="1211"/>
        <end position="1238"/>
    </location>
</feature>